<comment type="caution">
    <text evidence="2">The sequence shown here is derived from an EMBL/GenBank/DDBJ whole genome shotgun (WGS) entry which is preliminary data.</text>
</comment>
<gene>
    <name evidence="2" type="ORF">Syun_029677</name>
</gene>
<keyword evidence="1" id="KW-1133">Transmembrane helix</keyword>
<name>A0AAP0HG87_9MAGN</name>
<keyword evidence="3" id="KW-1185">Reference proteome</keyword>
<keyword evidence="1" id="KW-0472">Membrane</keyword>
<dbReference type="AlphaFoldDB" id="A0AAP0HG87"/>
<dbReference type="EMBL" id="JBBNAF010000013">
    <property type="protein sequence ID" value="KAK9087283.1"/>
    <property type="molecule type" value="Genomic_DNA"/>
</dbReference>
<organism evidence="2 3">
    <name type="scientific">Stephania yunnanensis</name>
    <dbReference type="NCBI Taxonomy" id="152371"/>
    <lineage>
        <taxon>Eukaryota</taxon>
        <taxon>Viridiplantae</taxon>
        <taxon>Streptophyta</taxon>
        <taxon>Embryophyta</taxon>
        <taxon>Tracheophyta</taxon>
        <taxon>Spermatophyta</taxon>
        <taxon>Magnoliopsida</taxon>
        <taxon>Ranunculales</taxon>
        <taxon>Menispermaceae</taxon>
        <taxon>Menispermoideae</taxon>
        <taxon>Cissampelideae</taxon>
        <taxon>Stephania</taxon>
    </lineage>
</organism>
<accession>A0AAP0HG87</accession>
<feature type="transmembrane region" description="Helical" evidence="1">
    <location>
        <begin position="65"/>
        <end position="87"/>
    </location>
</feature>
<keyword evidence="1" id="KW-0812">Transmembrane</keyword>
<protein>
    <submittedName>
        <fullName evidence="2">Uncharacterized protein</fullName>
    </submittedName>
</protein>
<evidence type="ECO:0000256" key="1">
    <source>
        <dbReference type="SAM" id="Phobius"/>
    </source>
</evidence>
<dbReference type="PANTHER" id="PTHR42861">
    <property type="entry name" value="CALCIUM-TRANSPORTING ATPASE"/>
    <property type="match status" value="1"/>
</dbReference>
<reference evidence="2 3" key="1">
    <citation type="submission" date="2024-01" db="EMBL/GenBank/DDBJ databases">
        <title>Genome assemblies of Stephania.</title>
        <authorList>
            <person name="Yang L."/>
        </authorList>
    </citation>
    <scope>NUCLEOTIDE SEQUENCE [LARGE SCALE GENOMIC DNA]</scope>
    <source>
        <strain evidence="2">YNDBR</strain>
        <tissue evidence="2">Leaf</tissue>
    </source>
</reference>
<dbReference type="Gene3D" id="1.20.1110.10">
    <property type="entry name" value="Calcium-transporting ATPase, transmembrane domain"/>
    <property type="match status" value="1"/>
</dbReference>
<evidence type="ECO:0000313" key="3">
    <source>
        <dbReference type="Proteomes" id="UP001420932"/>
    </source>
</evidence>
<evidence type="ECO:0000313" key="2">
    <source>
        <dbReference type="EMBL" id="KAK9087283.1"/>
    </source>
</evidence>
<proteinExistence type="predicted"/>
<dbReference type="InterPro" id="IPR023298">
    <property type="entry name" value="ATPase_P-typ_TM_dom_sf"/>
</dbReference>
<dbReference type="SUPFAM" id="SSF81665">
    <property type="entry name" value="Calcium ATPase, transmembrane domain M"/>
    <property type="match status" value="1"/>
</dbReference>
<sequence length="136" mass="15639">MLSERRKSGLRGMSSLVPSAWRPVLEDPSNLQIFFDYYAIAKPPISKEDRVKPSPTPDSWKLNEIFATDIVIGTYLALITVLFYWAVTKTNFFEAKHQIRRHQELTQTTPDQPLDDEAVYYKVAGDRPKGCVYSVR</sequence>
<dbReference type="Proteomes" id="UP001420932">
    <property type="component" value="Unassembled WGS sequence"/>
</dbReference>